<dbReference type="Proteomes" id="UP000656077">
    <property type="component" value="Unassembled WGS sequence"/>
</dbReference>
<sequence>MRVSYKKLWKLIIDKDMTKAQLREATGVAPSTFSKMNKNEYVSLEVIVRLCSVLNCDIGDIVEIER</sequence>
<protein>
    <submittedName>
        <fullName evidence="2">Helix-turn-helix domain-containing protein</fullName>
    </submittedName>
</protein>
<dbReference type="Gene3D" id="1.10.260.40">
    <property type="entry name" value="lambda repressor-like DNA-binding domains"/>
    <property type="match status" value="1"/>
</dbReference>
<dbReference type="EMBL" id="WSRQ01000058">
    <property type="protein sequence ID" value="MVX66469.1"/>
    <property type="molecule type" value="Genomic_DNA"/>
</dbReference>
<dbReference type="SUPFAM" id="SSF47413">
    <property type="entry name" value="lambda repressor-like DNA-binding domains"/>
    <property type="match status" value="1"/>
</dbReference>
<gene>
    <name evidence="2" type="ORF">GKZ28_22600</name>
</gene>
<accession>A0A964RRF9</accession>
<name>A0A964RRF9_9CLOT</name>
<evidence type="ECO:0000259" key="1">
    <source>
        <dbReference type="PROSITE" id="PS50943"/>
    </source>
</evidence>
<organism evidence="2 3">
    <name type="scientific">Clostridium chromiireducens</name>
    <dbReference type="NCBI Taxonomy" id="225345"/>
    <lineage>
        <taxon>Bacteria</taxon>
        <taxon>Bacillati</taxon>
        <taxon>Bacillota</taxon>
        <taxon>Clostridia</taxon>
        <taxon>Eubacteriales</taxon>
        <taxon>Clostridiaceae</taxon>
        <taxon>Clostridium</taxon>
    </lineage>
</organism>
<dbReference type="PROSITE" id="PS50943">
    <property type="entry name" value="HTH_CROC1"/>
    <property type="match status" value="1"/>
</dbReference>
<reference evidence="2" key="1">
    <citation type="submission" date="2019-12" db="EMBL/GenBank/DDBJ databases">
        <title>Microbes associate with the intestines of laboratory mice.</title>
        <authorList>
            <person name="Navarre W."/>
            <person name="Wong E."/>
        </authorList>
    </citation>
    <scope>NUCLEOTIDE SEQUENCE</scope>
    <source>
        <strain evidence="2">NM79_F5</strain>
    </source>
</reference>
<evidence type="ECO:0000313" key="2">
    <source>
        <dbReference type="EMBL" id="MVX66469.1"/>
    </source>
</evidence>
<dbReference type="RefSeq" id="WP_160361019.1">
    <property type="nucleotide sequence ID" value="NZ_WSRQ01000058.1"/>
</dbReference>
<dbReference type="InterPro" id="IPR001387">
    <property type="entry name" value="Cro/C1-type_HTH"/>
</dbReference>
<proteinExistence type="predicted"/>
<dbReference type="GO" id="GO:0003677">
    <property type="term" value="F:DNA binding"/>
    <property type="evidence" value="ECO:0007669"/>
    <property type="project" value="InterPro"/>
</dbReference>
<comment type="caution">
    <text evidence="2">The sequence shown here is derived from an EMBL/GenBank/DDBJ whole genome shotgun (WGS) entry which is preliminary data.</text>
</comment>
<dbReference type="Pfam" id="PF13443">
    <property type="entry name" value="HTH_26"/>
    <property type="match status" value="1"/>
</dbReference>
<evidence type="ECO:0000313" key="3">
    <source>
        <dbReference type="Proteomes" id="UP000656077"/>
    </source>
</evidence>
<dbReference type="AlphaFoldDB" id="A0A964RRF9"/>
<dbReference type="InterPro" id="IPR010982">
    <property type="entry name" value="Lambda_DNA-bd_dom_sf"/>
</dbReference>
<feature type="domain" description="HTH cro/C1-type" evidence="1">
    <location>
        <begin position="8"/>
        <end position="61"/>
    </location>
</feature>